<dbReference type="RefSeq" id="WP_309801106.1">
    <property type="nucleotide sequence ID" value="NZ_JAVDPW010000014.1"/>
</dbReference>
<dbReference type="EMBL" id="JAVDPW010000014">
    <property type="protein sequence ID" value="MDR6293823.1"/>
    <property type="molecule type" value="Genomic_DNA"/>
</dbReference>
<evidence type="ECO:0000313" key="2">
    <source>
        <dbReference type="Proteomes" id="UP001262410"/>
    </source>
</evidence>
<name>A0ABU1JYY0_9PROT</name>
<sequence length="76" mass="8335">MFAKLAVLIALVVGVFWIMGAVRRAGMTREAAARRDTLSRQHRARQKTAVKGAEDLVRCPRCGAYHADGLGHRCEG</sequence>
<protein>
    <submittedName>
        <fullName evidence="1">Uncharacterized protein</fullName>
    </submittedName>
</protein>
<evidence type="ECO:0000313" key="1">
    <source>
        <dbReference type="EMBL" id="MDR6293823.1"/>
    </source>
</evidence>
<gene>
    <name evidence="1" type="ORF">E9232_006376</name>
</gene>
<keyword evidence="2" id="KW-1185">Reference proteome</keyword>
<organism evidence="1 2">
    <name type="scientific">Inquilinus ginsengisoli</name>
    <dbReference type="NCBI Taxonomy" id="363840"/>
    <lineage>
        <taxon>Bacteria</taxon>
        <taxon>Pseudomonadati</taxon>
        <taxon>Pseudomonadota</taxon>
        <taxon>Alphaproteobacteria</taxon>
        <taxon>Rhodospirillales</taxon>
        <taxon>Rhodospirillaceae</taxon>
        <taxon>Inquilinus</taxon>
    </lineage>
</organism>
<dbReference type="Proteomes" id="UP001262410">
    <property type="component" value="Unassembled WGS sequence"/>
</dbReference>
<proteinExistence type="predicted"/>
<comment type="caution">
    <text evidence="1">The sequence shown here is derived from an EMBL/GenBank/DDBJ whole genome shotgun (WGS) entry which is preliminary data.</text>
</comment>
<reference evidence="1 2" key="1">
    <citation type="submission" date="2023-07" db="EMBL/GenBank/DDBJ databases">
        <title>Sorghum-associated microbial communities from plants grown in Nebraska, USA.</title>
        <authorList>
            <person name="Schachtman D."/>
        </authorList>
    </citation>
    <scope>NUCLEOTIDE SEQUENCE [LARGE SCALE GENOMIC DNA]</scope>
    <source>
        <strain evidence="1 2">584</strain>
    </source>
</reference>
<accession>A0ABU1JYY0</accession>